<keyword evidence="3" id="KW-1185">Reference proteome</keyword>
<dbReference type="AlphaFoldDB" id="A0A1H7YE28"/>
<gene>
    <name evidence="2" type="ORF">SAMN05444583_1394</name>
</gene>
<reference evidence="3" key="1">
    <citation type="submission" date="2016-10" db="EMBL/GenBank/DDBJ databases">
        <authorList>
            <person name="Varghese N."/>
            <person name="Submissions S."/>
        </authorList>
    </citation>
    <scope>NUCLEOTIDE SEQUENCE [LARGE SCALE GENOMIC DNA]</scope>
    <source>
        <strain evidence="3">DSM 44675</strain>
    </source>
</reference>
<sequence length="220" mass="23549">MTASGRSSRPAGGRRPGRFADSRVLAGLQGPTVVVSVRMGGSAAHSAVEHKHPRERGVSPGCPGLTLRPALRTLVQSPEVEVAVACWPSRSAGFPPGFRRRGPPIFSYRWRRTAPIIYEECSPWPRASGRSSRTTDAARVFTASVSVCVPVPGAPSFPRVAKRAALPSPPDPDFGSSGCYLSRTGCVGRRTSRPPFDEVSGRPGGMWLFTLSPGQTLTRW</sequence>
<evidence type="ECO:0000256" key="1">
    <source>
        <dbReference type="SAM" id="MobiDB-lite"/>
    </source>
</evidence>
<proteinExistence type="predicted"/>
<name>A0A1H7YE28_9NOCA</name>
<evidence type="ECO:0000313" key="2">
    <source>
        <dbReference type="EMBL" id="SEM44215.1"/>
    </source>
</evidence>
<evidence type="ECO:0000313" key="3">
    <source>
        <dbReference type="Proteomes" id="UP000198677"/>
    </source>
</evidence>
<accession>A0A1H7YE28</accession>
<dbReference type="EMBL" id="FOAW01000039">
    <property type="protein sequence ID" value="SEM44215.1"/>
    <property type="molecule type" value="Genomic_DNA"/>
</dbReference>
<dbReference type="Proteomes" id="UP000198677">
    <property type="component" value="Unassembled WGS sequence"/>
</dbReference>
<organism evidence="2 3">
    <name type="scientific">Rhodococcus maanshanensis</name>
    <dbReference type="NCBI Taxonomy" id="183556"/>
    <lineage>
        <taxon>Bacteria</taxon>
        <taxon>Bacillati</taxon>
        <taxon>Actinomycetota</taxon>
        <taxon>Actinomycetes</taxon>
        <taxon>Mycobacteriales</taxon>
        <taxon>Nocardiaceae</taxon>
        <taxon>Rhodococcus</taxon>
    </lineage>
</organism>
<protein>
    <submittedName>
        <fullName evidence="2">Uncharacterized protein</fullName>
    </submittedName>
</protein>
<feature type="region of interest" description="Disordered" evidence="1">
    <location>
        <begin position="1"/>
        <end position="23"/>
    </location>
</feature>
<feature type="compositionally biased region" description="Low complexity" evidence="1">
    <location>
        <begin position="1"/>
        <end position="13"/>
    </location>
</feature>